<keyword evidence="2" id="KW-1185">Reference proteome</keyword>
<name>A0AAV0M8B4_9ROSI</name>
<sequence>MQSNPVLGQGIEQGFIKILHSIVNAAKFSQLTDKHAYMILVLQ</sequence>
<proteinExistence type="predicted"/>
<gene>
    <name evidence="1" type="ORF">LITE_LOCUS26996</name>
</gene>
<evidence type="ECO:0000313" key="2">
    <source>
        <dbReference type="Proteomes" id="UP001154282"/>
    </source>
</evidence>
<dbReference type="EMBL" id="CAMGYJ010000007">
    <property type="protein sequence ID" value="CAI0441718.1"/>
    <property type="molecule type" value="Genomic_DNA"/>
</dbReference>
<protein>
    <submittedName>
        <fullName evidence="1">Uncharacterized protein</fullName>
    </submittedName>
</protein>
<reference evidence="1" key="1">
    <citation type="submission" date="2022-08" db="EMBL/GenBank/DDBJ databases">
        <authorList>
            <person name="Gutierrez-Valencia J."/>
        </authorList>
    </citation>
    <scope>NUCLEOTIDE SEQUENCE</scope>
</reference>
<dbReference type="Proteomes" id="UP001154282">
    <property type="component" value="Unassembled WGS sequence"/>
</dbReference>
<accession>A0AAV0M8B4</accession>
<evidence type="ECO:0000313" key="1">
    <source>
        <dbReference type="EMBL" id="CAI0441718.1"/>
    </source>
</evidence>
<comment type="caution">
    <text evidence="1">The sequence shown here is derived from an EMBL/GenBank/DDBJ whole genome shotgun (WGS) entry which is preliminary data.</text>
</comment>
<dbReference type="AlphaFoldDB" id="A0AAV0M8B4"/>
<organism evidence="1 2">
    <name type="scientific">Linum tenue</name>
    <dbReference type="NCBI Taxonomy" id="586396"/>
    <lineage>
        <taxon>Eukaryota</taxon>
        <taxon>Viridiplantae</taxon>
        <taxon>Streptophyta</taxon>
        <taxon>Embryophyta</taxon>
        <taxon>Tracheophyta</taxon>
        <taxon>Spermatophyta</taxon>
        <taxon>Magnoliopsida</taxon>
        <taxon>eudicotyledons</taxon>
        <taxon>Gunneridae</taxon>
        <taxon>Pentapetalae</taxon>
        <taxon>rosids</taxon>
        <taxon>fabids</taxon>
        <taxon>Malpighiales</taxon>
        <taxon>Linaceae</taxon>
        <taxon>Linum</taxon>
    </lineage>
</organism>